<organism evidence="2 3">
    <name type="scientific">Prauserella marina</name>
    <dbReference type="NCBI Taxonomy" id="530584"/>
    <lineage>
        <taxon>Bacteria</taxon>
        <taxon>Bacillati</taxon>
        <taxon>Actinomycetota</taxon>
        <taxon>Actinomycetes</taxon>
        <taxon>Pseudonocardiales</taxon>
        <taxon>Pseudonocardiaceae</taxon>
        <taxon>Prauserella</taxon>
    </lineage>
</organism>
<feature type="region of interest" description="Disordered" evidence="1">
    <location>
        <begin position="337"/>
        <end position="382"/>
    </location>
</feature>
<feature type="compositionally biased region" description="Basic and acidic residues" evidence="1">
    <location>
        <begin position="370"/>
        <end position="382"/>
    </location>
</feature>
<name>A0A222VU52_9PSEU</name>
<sequence length="382" mass="39674">MTTSTPAPITIDLRGPGELLAATPHLLGFSPQDSVLLIGHGGDRDRVGSVLRADLPPLGDEPGLAASLRLPLLRGGVSAVTVAVVGRHPGEQANGPPHRALVGELADLFAAADVPVRHSVWASEIVRGARWLCYDDAGCHGEIPDPGSSALAAATAHAGLVTYPSRHDMERALLEEASPEVLGRRSALLDARVDELAGVEREDAVADGFLVVRSAIDRALRGELRFTDRQVVDMAMALAMAPVRDAALAIAVPAGSTLARAAEQVWFALMRETPLPERAQAASLLAYSAYVRGEGPLAGMATAVARDADPGHVLAGLLEQALGHAMPPQRMTRLARACDGSPLGGAPPMRSGAGDPAQPHSQGAVDEDPDAVRQGRSERGPG</sequence>
<dbReference type="RefSeq" id="WP_091807880.1">
    <property type="nucleotide sequence ID" value="NZ_CP016353.1"/>
</dbReference>
<accession>A0A222VU52</accession>
<evidence type="ECO:0000256" key="1">
    <source>
        <dbReference type="SAM" id="MobiDB-lite"/>
    </source>
</evidence>
<gene>
    <name evidence="2" type="ORF">SAMN05421630_108220</name>
</gene>
<dbReference type="InterPro" id="IPR025447">
    <property type="entry name" value="DUF4192"/>
</dbReference>
<dbReference type="KEGG" id="pmad:BAY61_23495"/>
<evidence type="ECO:0000313" key="3">
    <source>
        <dbReference type="Proteomes" id="UP000199494"/>
    </source>
</evidence>
<dbReference type="OrthoDB" id="3264463at2"/>
<dbReference type="AlphaFoldDB" id="A0A222VU52"/>
<keyword evidence="3" id="KW-1185">Reference proteome</keyword>
<protein>
    <submittedName>
        <fullName evidence="2">Uncharacterized protein</fullName>
    </submittedName>
</protein>
<dbReference type="EMBL" id="FMZE01000008">
    <property type="protein sequence ID" value="SDD44765.1"/>
    <property type="molecule type" value="Genomic_DNA"/>
</dbReference>
<evidence type="ECO:0000313" key="2">
    <source>
        <dbReference type="EMBL" id="SDD44765.1"/>
    </source>
</evidence>
<dbReference type="Pfam" id="PF13830">
    <property type="entry name" value="DUF4192"/>
    <property type="match status" value="1"/>
</dbReference>
<proteinExistence type="predicted"/>
<dbReference type="Proteomes" id="UP000199494">
    <property type="component" value="Unassembled WGS sequence"/>
</dbReference>
<reference evidence="2 3" key="1">
    <citation type="submission" date="2016-10" db="EMBL/GenBank/DDBJ databases">
        <authorList>
            <person name="de Groot N.N."/>
        </authorList>
    </citation>
    <scope>NUCLEOTIDE SEQUENCE [LARGE SCALE GENOMIC DNA]</scope>
    <source>
        <strain evidence="2 3">CGMCC 4.5506</strain>
    </source>
</reference>
<dbReference type="STRING" id="530584.SAMN05421630_108220"/>